<organism evidence="3 4">
    <name type="scientific">Leptospira yasudae</name>
    <dbReference type="NCBI Taxonomy" id="2202201"/>
    <lineage>
        <taxon>Bacteria</taxon>
        <taxon>Pseudomonadati</taxon>
        <taxon>Spirochaetota</taxon>
        <taxon>Spirochaetia</taxon>
        <taxon>Leptospirales</taxon>
        <taxon>Leptospiraceae</taxon>
        <taxon>Leptospira</taxon>
    </lineage>
</organism>
<evidence type="ECO:0000256" key="2">
    <source>
        <dbReference type="PROSITE-ProRule" id="PRU00504"/>
    </source>
</evidence>
<keyword evidence="1" id="KW-0677">Repeat</keyword>
<comment type="caution">
    <text evidence="3">The sequence shown here is derived from an EMBL/GenBank/DDBJ whole genome shotgun (WGS) entry which is preliminary data.</text>
</comment>
<proteinExistence type="predicted"/>
<evidence type="ECO:0000313" key="3">
    <source>
        <dbReference type="EMBL" id="TGL84781.1"/>
    </source>
</evidence>
<dbReference type="Pfam" id="PF01436">
    <property type="entry name" value="NHL"/>
    <property type="match status" value="1"/>
</dbReference>
<accession>A0A6N4QFD0</accession>
<dbReference type="Gene3D" id="2.120.10.30">
    <property type="entry name" value="TolB, C-terminal domain"/>
    <property type="match status" value="4"/>
</dbReference>
<evidence type="ECO:0000313" key="4">
    <source>
        <dbReference type="Proteomes" id="UP000297613"/>
    </source>
</evidence>
<dbReference type="EMBL" id="RQGM01000035">
    <property type="protein sequence ID" value="TGL84781.1"/>
    <property type="molecule type" value="Genomic_DNA"/>
</dbReference>
<feature type="repeat" description="NHL" evidence="2">
    <location>
        <begin position="37"/>
        <end position="78"/>
    </location>
</feature>
<dbReference type="AlphaFoldDB" id="A0A6N4QFD0"/>
<dbReference type="SUPFAM" id="SSF63829">
    <property type="entry name" value="Calcium-dependent phosphotriesterase"/>
    <property type="match status" value="2"/>
</dbReference>
<name>A0A6N4QFD0_9LEPT</name>
<evidence type="ECO:0008006" key="5">
    <source>
        <dbReference type="Google" id="ProtNLM"/>
    </source>
</evidence>
<dbReference type="PANTHER" id="PTHR13833:SF71">
    <property type="entry name" value="NHL DOMAIN-CONTAINING PROTEIN"/>
    <property type="match status" value="1"/>
</dbReference>
<dbReference type="InterPro" id="IPR001258">
    <property type="entry name" value="NHL_repeat"/>
</dbReference>
<protein>
    <recommendedName>
        <fullName evidence="5">6-bladed beta-propeller</fullName>
    </recommendedName>
</protein>
<sequence>DSSNNIYVADYGNHAIRKISNGVVTTLAGPTVSETPGFVDAPGSAARFNGPMDLAVDSSGAVYVADYNNNAIRKVSTAGVVTTFAGSLTGVSGFVNATGTEARFFHPNSIAVDSNNAVYVADEGNWLIRMISPSGVVETHPGSPKNSDVQVISMISSIPTLTEMRWNRYGYGILKKWNINNGFGSILDSNGTIYAVNSGMIWKIYNSGVISLLAGDCQSYSKDGTGLNAGFGRITGIVMDSTGNLFVSDDNTVRKITSNGVVTTFAGAISSYGIDTTGYVNGVGTAARFNQLFGIAIDSADNLYVADAFNNVIRKITKTGVVTTFAGSGVKGYVDANGTAAQFNRPFSIIMDSSGTLLVYDAVNQAIRTIAPNGDVGTLLNGFLPNANSDYINFVAVDGAGNLYYRNMETIGKLTPSGVISTLSTPFTYGFTVDSTGLLYVLEPHSSGILKTVTGTGVVTPIPGILGP</sequence>
<dbReference type="PROSITE" id="PS51125">
    <property type="entry name" value="NHL"/>
    <property type="match status" value="1"/>
</dbReference>
<feature type="non-terminal residue" evidence="3">
    <location>
        <position position="1"/>
    </location>
</feature>
<reference evidence="3 4" key="1">
    <citation type="journal article" date="2019" name="PLoS Negl. Trop. Dis.">
        <title>Revisiting the worldwide diversity of Leptospira species in the environment.</title>
        <authorList>
            <person name="Vincent A.T."/>
            <person name="Schiettekatte O."/>
            <person name="Bourhy P."/>
            <person name="Veyrier F.J."/>
            <person name="Picardeau M."/>
        </authorList>
    </citation>
    <scope>NUCLEOTIDE SEQUENCE [LARGE SCALE GENOMIC DNA]</scope>
    <source>
        <strain evidence="3 4">201702445</strain>
    </source>
</reference>
<evidence type="ECO:0000256" key="1">
    <source>
        <dbReference type="ARBA" id="ARBA00022737"/>
    </source>
</evidence>
<dbReference type="InterPro" id="IPR011042">
    <property type="entry name" value="6-blade_b-propeller_TolB-like"/>
</dbReference>
<dbReference type="Proteomes" id="UP000297613">
    <property type="component" value="Unassembled WGS sequence"/>
</dbReference>
<gene>
    <name evidence="3" type="ORF">EHQ83_10405</name>
</gene>
<dbReference type="PANTHER" id="PTHR13833">
    <property type="match status" value="1"/>
</dbReference>
<dbReference type="RefSeq" id="WP_210413487.1">
    <property type="nucleotide sequence ID" value="NZ_RQGK01000042.1"/>
</dbReference>